<dbReference type="AlphaFoldDB" id="A0A7W7ZTJ6"/>
<comment type="caution">
    <text evidence="2">The sequence shown here is derived from an EMBL/GenBank/DDBJ whole genome shotgun (WGS) entry which is preliminary data.</text>
</comment>
<reference evidence="2 3" key="1">
    <citation type="submission" date="2020-08" db="EMBL/GenBank/DDBJ databases">
        <title>Genomic Encyclopedia of Type Strains, Phase IV (KMG-V): Genome sequencing to study the core and pangenomes of soil and plant-associated prokaryotes.</title>
        <authorList>
            <person name="Whitman W."/>
        </authorList>
    </citation>
    <scope>NUCLEOTIDE SEQUENCE [LARGE SCALE GENOMIC DNA]</scope>
    <source>
        <strain evidence="2 3">X5P3</strain>
    </source>
</reference>
<feature type="transmembrane region" description="Helical" evidence="1">
    <location>
        <begin position="28"/>
        <end position="51"/>
    </location>
</feature>
<evidence type="ECO:0000313" key="3">
    <source>
        <dbReference type="Proteomes" id="UP000584867"/>
    </source>
</evidence>
<dbReference type="Proteomes" id="UP000584867">
    <property type="component" value="Unassembled WGS sequence"/>
</dbReference>
<sequence>MGLIQGVVDGFIMTVGITPPTPEKKRGATIFIATGLIGTVGGVIALFVFLVTRGLH</sequence>
<proteinExistence type="predicted"/>
<accession>A0A7W7ZTJ6</accession>
<evidence type="ECO:0000313" key="2">
    <source>
        <dbReference type="EMBL" id="MBB5065887.1"/>
    </source>
</evidence>
<keyword evidence="1" id="KW-0472">Membrane</keyword>
<dbReference type="RefSeq" id="WP_184258966.1">
    <property type="nucleotide sequence ID" value="NZ_JACHIO010000021.1"/>
</dbReference>
<protein>
    <submittedName>
        <fullName evidence="2">Uncharacterized protein</fullName>
    </submittedName>
</protein>
<organism evidence="2 3">
    <name type="scientific">Granulicella mallensis</name>
    <dbReference type="NCBI Taxonomy" id="940614"/>
    <lineage>
        <taxon>Bacteria</taxon>
        <taxon>Pseudomonadati</taxon>
        <taxon>Acidobacteriota</taxon>
        <taxon>Terriglobia</taxon>
        <taxon>Terriglobales</taxon>
        <taxon>Acidobacteriaceae</taxon>
        <taxon>Granulicella</taxon>
    </lineage>
</organism>
<dbReference type="EMBL" id="JACHIO010000021">
    <property type="protein sequence ID" value="MBB5065887.1"/>
    <property type="molecule type" value="Genomic_DNA"/>
</dbReference>
<keyword evidence="1" id="KW-1133">Transmembrane helix</keyword>
<evidence type="ECO:0000256" key="1">
    <source>
        <dbReference type="SAM" id="Phobius"/>
    </source>
</evidence>
<keyword evidence="1" id="KW-0812">Transmembrane</keyword>
<name>A0A7W7ZTJ6_9BACT</name>
<gene>
    <name evidence="2" type="ORF">HDF15_004257</name>
</gene>